<dbReference type="eggNOG" id="COG3903">
    <property type="taxonomic scope" value="Bacteria"/>
</dbReference>
<dbReference type="SMART" id="SM00382">
    <property type="entry name" value="AAA"/>
    <property type="match status" value="1"/>
</dbReference>
<dbReference type="SMART" id="SM01043">
    <property type="entry name" value="BTAD"/>
    <property type="match status" value="1"/>
</dbReference>
<dbReference type="SUPFAM" id="SSF48452">
    <property type="entry name" value="TPR-like"/>
    <property type="match status" value="3"/>
</dbReference>
<dbReference type="SUPFAM" id="SSF46894">
    <property type="entry name" value="C-terminal effector domain of the bipartite response regulators"/>
    <property type="match status" value="1"/>
</dbReference>
<dbReference type="GO" id="GO:0043531">
    <property type="term" value="F:ADP binding"/>
    <property type="evidence" value="ECO:0007669"/>
    <property type="project" value="InterPro"/>
</dbReference>
<dbReference type="Pfam" id="PF13424">
    <property type="entry name" value="TPR_12"/>
    <property type="match status" value="1"/>
</dbReference>
<dbReference type="SMART" id="SM00028">
    <property type="entry name" value="TPR"/>
    <property type="match status" value="7"/>
</dbReference>
<dbReference type="eggNOG" id="COG0457">
    <property type="taxonomic scope" value="Bacteria"/>
</dbReference>
<comment type="similarity">
    <text evidence="1">Belongs to the AfsR/DnrI/RedD regulatory family.</text>
</comment>
<evidence type="ECO:0000256" key="3">
    <source>
        <dbReference type="ARBA" id="ARBA00023125"/>
    </source>
</evidence>
<dbReference type="PRINTS" id="PR00364">
    <property type="entry name" value="DISEASERSIST"/>
</dbReference>
<dbReference type="Pfam" id="PF03704">
    <property type="entry name" value="BTAD"/>
    <property type="match status" value="1"/>
</dbReference>
<evidence type="ECO:0000256" key="1">
    <source>
        <dbReference type="ARBA" id="ARBA00005820"/>
    </source>
</evidence>
<dbReference type="eggNOG" id="COG3629">
    <property type="taxonomic scope" value="Bacteria"/>
</dbReference>
<feature type="domain" description="OmpR/PhoB-type" evidence="6">
    <location>
        <begin position="1"/>
        <end position="92"/>
    </location>
</feature>
<sequence length="1091" mass="116467">MLGPLEVFDDRGNALTITRRKVRSLLAVLLFKANSTVPTDSLVDQLWGDRPPKSALANLQSYVAELRRVLGSADPARTDRLRTHQGGYQLDVADGELDADRFTRLAELGSGRLGAGAPASAVEHLSAALELWRGPVLNGLEPPEPLRPDLERLEELRLRVAEDRAQAWLELGCNDIAAADLRALTSKAPLRERPWELLMLAHYRGGRTDVALATYQRARAVLVEQLGLEPGPALRRTHRAVLTNDPAIDLAPAPQRHGRLRPRQLPPDSATIIGRGEQLSALDDVLLRREANGPPPVALITGPAGVGKTALALHWAHRAAAAFPDGQLFVDLQGCASAPALDRFEVLVRFLHALGVPATRVPADPADAAALYRSVLSDRRLLVVLDNAASAEQVRWLLPGGPGCAVLITSRHRLAGVETTLGATSFVVDGLSADDSLELLTTVVGPDRISADESAARELARLCTGLPLALRIVAANLVLWPEQTLAGYVAELAGAGLVARLAVPGDERLSLRRAYDLSYDTVSAPAAQLFCLLGLVPAADVSLSAAAALAGLDTGAARRVLRELVAGHLVQSRTPERFGLHDLLRDYAAESAGERLSGPCRDGALRRLFDHYLRTADRAATALYPDLLRLPSGEPPERPFDRAEARQWLRAEHENVLAVIRWAAEHGPLPYAWRLADVLRGFYHSHRLDAEWEVAASTGLTAAKQAHDRHAVGAMRHSLGALAWSRGAYSVALAELQGAKEAYHLSGACDGEDSVLHALGAVHLDLGLLDRAAEHFASALAATEERGAPLRTANGLINLGAVLIERGRIAEGIRHNERALGICRRLGSPHASAIALCNLGHGYRVTGALDRALEVLTEAREILAELGSRDDEADVLVHLAAVHLGFGGFAAARFCAHEALRAARDAGNRRFEADALCALGDVHFELGGAESGYGHYLEALRLARKIGYRRGEIVAALGLSAVDRTAAADYASVALRTAERGGFGLLTAQARVHLAEALLAAGDPATADDHASRALDQLRASGHVLGQARALVVRSNIRSCRADHTGAREDWQAAETLLELGGPTPIAAALRARLSTDAGLLPGLLTKTHSL</sequence>
<dbReference type="InterPro" id="IPR027417">
    <property type="entry name" value="P-loop_NTPase"/>
</dbReference>
<evidence type="ECO:0000259" key="6">
    <source>
        <dbReference type="PROSITE" id="PS51755"/>
    </source>
</evidence>
<dbReference type="InterPro" id="IPR001867">
    <property type="entry name" value="OmpR/PhoB-type_DNA-bd"/>
</dbReference>
<protein>
    <recommendedName>
        <fullName evidence="6">OmpR/PhoB-type domain-containing protein</fullName>
    </recommendedName>
</protein>
<dbReference type="Pfam" id="PF13191">
    <property type="entry name" value="AAA_16"/>
    <property type="match status" value="1"/>
</dbReference>
<keyword evidence="3 5" id="KW-0238">DNA-binding</keyword>
<dbReference type="EMBL" id="JMQI01000055">
    <property type="protein sequence ID" value="KDN19199.1"/>
    <property type="molecule type" value="Genomic_DNA"/>
</dbReference>
<reference evidence="7 8" key="1">
    <citation type="submission" date="2014-05" db="EMBL/GenBank/DDBJ databases">
        <title>Draft genome sequence of Amycolatopsis rifamycinica DSM 46095.</title>
        <authorList>
            <person name="Lal R."/>
            <person name="Saxena A."/>
            <person name="Kumari R."/>
            <person name="Mukherjee U."/>
            <person name="Singh P."/>
            <person name="Sangwan N."/>
            <person name="Mahato N.K."/>
        </authorList>
    </citation>
    <scope>NUCLEOTIDE SEQUENCE [LARGE SCALE GENOMIC DNA]</scope>
    <source>
        <strain evidence="7 8">DSM 46095</strain>
    </source>
</reference>
<dbReference type="CDD" id="cd15831">
    <property type="entry name" value="BTAD"/>
    <property type="match status" value="1"/>
</dbReference>
<organism evidence="7 8">
    <name type="scientific">Amycolatopsis rifamycinica</name>
    <dbReference type="NCBI Taxonomy" id="287986"/>
    <lineage>
        <taxon>Bacteria</taxon>
        <taxon>Bacillati</taxon>
        <taxon>Actinomycetota</taxon>
        <taxon>Actinomycetes</taxon>
        <taxon>Pseudonocardiales</taxon>
        <taxon>Pseudonocardiaceae</taxon>
        <taxon>Amycolatopsis</taxon>
    </lineage>
</organism>
<dbReference type="PANTHER" id="PTHR35807:SF1">
    <property type="entry name" value="TRANSCRIPTIONAL REGULATOR REDD"/>
    <property type="match status" value="1"/>
</dbReference>
<dbReference type="Proteomes" id="UP000027345">
    <property type="component" value="Unassembled WGS sequence"/>
</dbReference>
<dbReference type="GO" id="GO:0003677">
    <property type="term" value="F:DNA binding"/>
    <property type="evidence" value="ECO:0007669"/>
    <property type="project" value="UniProtKB-UniRule"/>
</dbReference>
<dbReference type="AlphaFoldDB" id="A0A066U522"/>
<feature type="DNA-binding region" description="OmpR/PhoB-type" evidence="5">
    <location>
        <begin position="1"/>
        <end position="92"/>
    </location>
</feature>
<dbReference type="Pfam" id="PF00486">
    <property type="entry name" value="Trans_reg_C"/>
    <property type="match status" value="1"/>
</dbReference>
<dbReference type="InterPro" id="IPR016032">
    <property type="entry name" value="Sig_transdc_resp-reg_C-effctor"/>
</dbReference>
<dbReference type="Gene3D" id="1.25.40.10">
    <property type="entry name" value="Tetratricopeptide repeat domain"/>
    <property type="match status" value="2"/>
</dbReference>
<keyword evidence="4" id="KW-0804">Transcription</keyword>
<evidence type="ECO:0000313" key="8">
    <source>
        <dbReference type="Proteomes" id="UP000027345"/>
    </source>
</evidence>
<gene>
    <name evidence="7" type="ORF">DV20_26440</name>
</gene>
<keyword evidence="2" id="KW-0805">Transcription regulation</keyword>
<dbReference type="InterPro" id="IPR051677">
    <property type="entry name" value="AfsR-DnrI-RedD_regulator"/>
</dbReference>
<dbReference type="Gene3D" id="3.40.50.300">
    <property type="entry name" value="P-loop containing nucleotide triphosphate hydrolases"/>
    <property type="match status" value="1"/>
</dbReference>
<dbReference type="InterPro" id="IPR005158">
    <property type="entry name" value="BTAD"/>
</dbReference>
<evidence type="ECO:0000256" key="4">
    <source>
        <dbReference type="ARBA" id="ARBA00023163"/>
    </source>
</evidence>
<proteinExistence type="inferred from homology"/>
<evidence type="ECO:0000256" key="5">
    <source>
        <dbReference type="PROSITE-ProRule" id="PRU01091"/>
    </source>
</evidence>
<comment type="caution">
    <text evidence="7">The sequence shown here is derived from an EMBL/GenBank/DDBJ whole genome shotgun (WGS) entry which is preliminary data.</text>
</comment>
<dbReference type="InterPro" id="IPR036388">
    <property type="entry name" value="WH-like_DNA-bd_sf"/>
</dbReference>
<dbReference type="PROSITE" id="PS51755">
    <property type="entry name" value="OMPR_PHOB"/>
    <property type="match status" value="1"/>
</dbReference>
<dbReference type="InterPro" id="IPR041664">
    <property type="entry name" value="AAA_16"/>
</dbReference>
<dbReference type="Gene3D" id="1.10.10.10">
    <property type="entry name" value="Winged helix-like DNA-binding domain superfamily/Winged helix DNA-binding domain"/>
    <property type="match status" value="1"/>
</dbReference>
<dbReference type="InterPro" id="IPR003593">
    <property type="entry name" value="AAA+_ATPase"/>
</dbReference>
<dbReference type="SMART" id="SM00862">
    <property type="entry name" value="Trans_reg_C"/>
    <property type="match status" value="1"/>
</dbReference>
<keyword evidence="8" id="KW-1185">Reference proteome</keyword>
<dbReference type="InterPro" id="IPR011990">
    <property type="entry name" value="TPR-like_helical_dom_sf"/>
</dbReference>
<dbReference type="PANTHER" id="PTHR35807">
    <property type="entry name" value="TRANSCRIPTIONAL REGULATOR REDD-RELATED"/>
    <property type="match status" value="1"/>
</dbReference>
<evidence type="ECO:0000313" key="7">
    <source>
        <dbReference type="EMBL" id="KDN19199.1"/>
    </source>
</evidence>
<dbReference type="STRING" id="287986.DV20_26440"/>
<dbReference type="GO" id="GO:0000160">
    <property type="term" value="P:phosphorelay signal transduction system"/>
    <property type="evidence" value="ECO:0007669"/>
    <property type="project" value="InterPro"/>
</dbReference>
<accession>A0A066U522</accession>
<dbReference type="InterPro" id="IPR019734">
    <property type="entry name" value="TPR_rpt"/>
</dbReference>
<dbReference type="SUPFAM" id="SSF52540">
    <property type="entry name" value="P-loop containing nucleoside triphosphate hydrolases"/>
    <property type="match status" value="1"/>
</dbReference>
<name>A0A066U522_9PSEU</name>
<evidence type="ECO:0000256" key="2">
    <source>
        <dbReference type="ARBA" id="ARBA00023015"/>
    </source>
</evidence>
<dbReference type="GO" id="GO:0006355">
    <property type="term" value="P:regulation of DNA-templated transcription"/>
    <property type="evidence" value="ECO:0007669"/>
    <property type="project" value="InterPro"/>
</dbReference>